<dbReference type="InterPro" id="IPR001789">
    <property type="entry name" value="Sig_transdc_resp-reg_receiver"/>
</dbReference>
<dbReference type="RefSeq" id="WP_257511693.1">
    <property type="nucleotide sequence ID" value="NZ_JANKHG010000017.1"/>
</dbReference>
<dbReference type="Gene3D" id="3.20.20.450">
    <property type="entry name" value="EAL domain"/>
    <property type="match status" value="1"/>
</dbReference>
<evidence type="ECO:0000313" key="4">
    <source>
        <dbReference type="EMBL" id="MCR2746451.1"/>
    </source>
</evidence>
<dbReference type="InterPro" id="IPR043128">
    <property type="entry name" value="Rev_trsase/Diguanyl_cyclase"/>
</dbReference>
<accession>A0ABT1XGP2</accession>
<feature type="domain" description="EAL" evidence="3">
    <location>
        <begin position="317"/>
        <end position="570"/>
    </location>
</feature>
<dbReference type="SMART" id="SM00052">
    <property type="entry name" value="EAL"/>
    <property type="match status" value="1"/>
</dbReference>
<evidence type="ECO:0000259" key="3">
    <source>
        <dbReference type="PROSITE" id="PS50883"/>
    </source>
</evidence>
<dbReference type="PROSITE" id="PS50110">
    <property type="entry name" value="RESPONSE_REGULATORY"/>
    <property type="match status" value="1"/>
</dbReference>
<dbReference type="PANTHER" id="PTHR33121:SF70">
    <property type="entry name" value="SIGNALING PROTEIN YKOW"/>
    <property type="match status" value="1"/>
</dbReference>
<gene>
    <name evidence="4" type="ORF">NSP04_07305</name>
</gene>
<evidence type="ECO:0000256" key="1">
    <source>
        <dbReference type="PROSITE-ProRule" id="PRU00169"/>
    </source>
</evidence>
<protein>
    <submittedName>
        <fullName evidence="4">EAL domain-containing protein</fullName>
    </submittedName>
</protein>
<dbReference type="Pfam" id="PF00563">
    <property type="entry name" value="EAL"/>
    <property type="match status" value="1"/>
</dbReference>
<name>A0ABT1XGP2_9BURK</name>
<dbReference type="InterPro" id="IPR011006">
    <property type="entry name" value="CheY-like_superfamily"/>
</dbReference>
<keyword evidence="1" id="KW-0597">Phosphoprotein</keyword>
<proteinExistence type="predicted"/>
<keyword evidence="5" id="KW-1185">Reference proteome</keyword>
<dbReference type="PROSITE" id="PS50883">
    <property type="entry name" value="EAL"/>
    <property type="match status" value="1"/>
</dbReference>
<dbReference type="Pfam" id="PF00072">
    <property type="entry name" value="Response_reg"/>
    <property type="match status" value="1"/>
</dbReference>
<dbReference type="InterPro" id="IPR001633">
    <property type="entry name" value="EAL_dom"/>
</dbReference>
<dbReference type="CDD" id="cd01948">
    <property type="entry name" value="EAL"/>
    <property type="match status" value="1"/>
</dbReference>
<dbReference type="EMBL" id="JANKHG010000017">
    <property type="protein sequence ID" value="MCR2746451.1"/>
    <property type="molecule type" value="Genomic_DNA"/>
</dbReference>
<dbReference type="InterPro" id="IPR035919">
    <property type="entry name" value="EAL_sf"/>
</dbReference>
<dbReference type="Gene3D" id="3.40.50.2300">
    <property type="match status" value="1"/>
</dbReference>
<dbReference type="SUPFAM" id="SSF141868">
    <property type="entry name" value="EAL domain-like"/>
    <property type="match status" value="1"/>
</dbReference>
<reference evidence="4" key="1">
    <citation type="submission" date="2022-07" db="EMBL/GenBank/DDBJ databases">
        <authorList>
            <person name="Xamxidin M."/>
        </authorList>
    </citation>
    <scope>NUCLEOTIDE SEQUENCE</scope>
    <source>
        <strain evidence="4">YS8-69</strain>
    </source>
</reference>
<feature type="modified residue" description="4-aspartylphosphate" evidence="1">
    <location>
        <position position="60"/>
    </location>
</feature>
<dbReference type="Proteomes" id="UP001165267">
    <property type="component" value="Unassembled WGS sequence"/>
</dbReference>
<dbReference type="Gene3D" id="3.30.70.270">
    <property type="match status" value="1"/>
</dbReference>
<dbReference type="SUPFAM" id="SSF52172">
    <property type="entry name" value="CheY-like"/>
    <property type="match status" value="1"/>
</dbReference>
<evidence type="ECO:0000313" key="5">
    <source>
        <dbReference type="Proteomes" id="UP001165267"/>
    </source>
</evidence>
<evidence type="ECO:0000259" key="2">
    <source>
        <dbReference type="PROSITE" id="PS50110"/>
    </source>
</evidence>
<comment type="caution">
    <text evidence="4">The sequence shown here is derived from an EMBL/GenBank/DDBJ whole genome shotgun (WGS) entry which is preliminary data.</text>
</comment>
<organism evidence="4 5">
    <name type="scientific">Limnobacter parvus</name>
    <dbReference type="NCBI Taxonomy" id="2939690"/>
    <lineage>
        <taxon>Bacteria</taxon>
        <taxon>Pseudomonadati</taxon>
        <taxon>Pseudomonadota</taxon>
        <taxon>Betaproteobacteria</taxon>
        <taxon>Burkholderiales</taxon>
        <taxon>Burkholderiaceae</taxon>
        <taxon>Limnobacter</taxon>
    </lineage>
</organism>
<dbReference type="SUPFAM" id="SSF55073">
    <property type="entry name" value="Nucleotide cyclase"/>
    <property type="match status" value="1"/>
</dbReference>
<sequence>MTTDHEAPRIIVIDDSDDDFLLIKRQIIKTWQSAVVRHAHSEETLKQTLEDIEPDLVICDYSMPQLTHEKAIGLVQVMRPDTPMILLSGLASDALGIQAMHEGVRDYVEKSKPERLIPAVRREIHTHRLHREKLQLEQAHRRAVYFDTATGFLNRQGLVKTLSGLRAKSSNQHDLCLLSVNVSRNQARRPEVDPRIRRNMLEKIVDRVRETFKQDILCRWSDNVLVVLTNKLDWSADRASLADTLCNFEAELNRVFMVDNIAVRPNMRLGLARPGLHGQHAAELVTHAQSVAHVIDSQSLELLNVLDAEIHELAKRRKTIELGLAKGIESNELVLDFQPVEDLKTGLVCGLEALVRWTHPELGRIMPCEFIGVAEDSGLIDALGDWVIESTSRAILELHQQGFPLWCAVNCSAGQLLNPDFPNKAQKALQEAGLDPRWIEFEVTESAAIDDMTRTVEALKKLKLQGSQIAMDDFGTGYASLNYLRQLPVDVLKIDKSFVMDLLEDKNSHMIVKAVIDLAHALGMVVHAEGIETAEQRASLIQMGCDRLQGYWFSRPMDLAALQIWLSQHTATAAPNLNH</sequence>
<dbReference type="InterPro" id="IPR000160">
    <property type="entry name" value="GGDEF_dom"/>
</dbReference>
<dbReference type="InterPro" id="IPR029787">
    <property type="entry name" value="Nucleotide_cyclase"/>
</dbReference>
<dbReference type="SMART" id="SM00267">
    <property type="entry name" value="GGDEF"/>
    <property type="match status" value="1"/>
</dbReference>
<dbReference type="InterPro" id="IPR050706">
    <property type="entry name" value="Cyclic-di-GMP_PDE-like"/>
</dbReference>
<dbReference type="PANTHER" id="PTHR33121">
    <property type="entry name" value="CYCLIC DI-GMP PHOSPHODIESTERASE PDEF"/>
    <property type="match status" value="1"/>
</dbReference>
<dbReference type="SMART" id="SM00448">
    <property type="entry name" value="REC"/>
    <property type="match status" value="1"/>
</dbReference>
<feature type="domain" description="Response regulatory" evidence="2">
    <location>
        <begin position="9"/>
        <end position="125"/>
    </location>
</feature>